<feature type="region of interest" description="Disordered" evidence="1">
    <location>
        <begin position="469"/>
        <end position="513"/>
    </location>
</feature>
<evidence type="ECO:0000313" key="3">
    <source>
        <dbReference type="EMBL" id="KAG1770829.1"/>
    </source>
</evidence>
<proteinExistence type="predicted"/>
<protein>
    <recommendedName>
        <fullName evidence="2">JmjC domain-containing protein</fullName>
    </recommendedName>
</protein>
<dbReference type="AlphaFoldDB" id="A0A9P6ZL22"/>
<evidence type="ECO:0000256" key="1">
    <source>
        <dbReference type="SAM" id="MobiDB-lite"/>
    </source>
</evidence>
<feature type="domain" description="JmjC" evidence="2">
    <location>
        <begin position="158"/>
        <end position="326"/>
    </location>
</feature>
<evidence type="ECO:0000259" key="2">
    <source>
        <dbReference type="PROSITE" id="PS51184"/>
    </source>
</evidence>
<dbReference type="SUPFAM" id="SSF51197">
    <property type="entry name" value="Clavaminate synthase-like"/>
    <property type="match status" value="1"/>
</dbReference>
<name>A0A9P6ZL22_9AGAM</name>
<sequence length="542" mass="60888">MLNQHLNLDHVSGMQGIQVPEDAETVTWSDGHITVLPTVMREGQNVLKEDAELTKKLAEAPTSKPGSEFVAHFDFHHTSRDELILGIRASLGEGKCVVVRGAEKPGPDVLSMEYLEKMYRIQSTMRVDMHDMELRAKESSKPHIAGTVGDLIAGIFNPNEQRCILDCVISTGLPQYLSALDDGLMAWHRTLQDCPLKGKFVHPDNFLVNGWGLIHQGGVVTAPHHDSEGQNTFVIGDIGLKIWVWFFYKDSKDRRSLLQASRSLCDKYDFSQFLAESVTVYPGDLIIQPPGQLHSVYTPIPSFTRGGHFYSYETLPSTELSRWLDRCAGLLLTNQAHEHTEETLWRMTAVIPRLPPNEVPHRIPLLALCHMVLSAEKYVAQGTRSTILKKNAPKAIQSTSKDRAIAIVQKILGHMDIAARDLPGILEIAEDSDVIVDLGSCLSEFQNHHRNGSTDRLGLRSFDAAVFEQPPIRTTTEERQHDLRHQQSRTFPDTRGAEQQQQQSNGRPHPLQNQVYSDVNGLLIQLRPHRPRLIVKLLPHLH</sequence>
<accession>A0A9P6ZL22</accession>
<organism evidence="3 4">
    <name type="scientific">Suillus placidus</name>
    <dbReference type="NCBI Taxonomy" id="48579"/>
    <lineage>
        <taxon>Eukaryota</taxon>
        <taxon>Fungi</taxon>
        <taxon>Dikarya</taxon>
        <taxon>Basidiomycota</taxon>
        <taxon>Agaricomycotina</taxon>
        <taxon>Agaricomycetes</taxon>
        <taxon>Agaricomycetidae</taxon>
        <taxon>Boletales</taxon>
        <taxon>Suillineae</taxon>
        <taxon>Suillaceae</taxon>
        <taxon>Suillus</taxon>
    </lineage>
</organism>
<dbReference type="EMBL" id="JABBWD010000063">
    <property type="protein sequence ID" value="KAG1770829.1"/>
    <property type="molecule type" value="Genomic_DNA"/>
</dbReference>
<dbReference type="PROSITE" id="PS51184">
    <property type="entry name" value="JMJC"/>
    <property type="match status" value="1"/>
</dbReference>
<reference evidence="3" key="1">
    <citation type="journal article" date="2020" name="New Phytol.">
        <title>Comparative genomics reveals dynamic genome evolution in host specialist ectomycorrhizal fungi.</title>
        <authorList>
            <person name="Lofgren L.A."/>
            <person name="Nguyen N.H."/>
            <person name="Vilgalys R."/>
            <person name="Ruytinx J."/>
            <person name="Liao H.L."/>
            <person name="Branco S."/>
            <person name="Kuo A."/>
            <person name="LaButti K."/>
            <person name="Lipzen A."/>
            <person name="Andreopoulos W."/>
            <person name="Pangilinan J."/>
            <person name="Riley R."/>
            <person name="Hundley H."/>
            <person name="Na H."/>
            <person name="Barry K."/>
            <person name="Grigoriev I.V."/>
            <person name="Stajich J.E."/>
            <person name="Kennedy P.G."/>
        </authorList>
    </citation>
    <scope>NUCLEOTIDE SEQUENCE</scope>
    <source>
        <strain evidence="3">DOB743</strain>
    </source>
</reference>
<gene>
    <name evidence="3" type="ORF">EV702DRAFT_1202303</name>
</gene>
<feature type="compositionally biased region" description="Polar residues" evidence="1">
    <location>
        <begin position="497"/>
        <end position="513"/>
    </location>
</feature>
<feature type="compositionally biased region" description="Basic and acidic residues" evidence="1">
    <location>
        <begin position="475"/>
        <end position="485"/>
    </location>
</feature>
<evidence type="ECO:0000313" key="4">
    <source>
        <dbReference type="Proteomes" id="UP000714275"/>
    </source>
</evidence>
<keyword evidence="4" id="KW-1185">Reference proteome</keyword>
<dbReference type="Proteomes" id="UP000714275">
    <property type="component" value="Unassembled WGS sequence"/>
</dbReference>
<comment type="caution">
    <text evidence="3">The sequence shown here is derived from an EMBL/GenBank/DDBJ whole genome shotgun (WGS) entry which is preliminary data.</text>
</comment>
<dbReference type="InterPro" id="IPR003347">
    <property type="entry name" value="JmjC_dom"/>
</dbReference>
<dbReference type="Gene3D" id="2.60.120.650">
    <property type="entry name" value="Cupin"/>
    <property type="match status" value="1"/>
</dbReference>
<dbReference type="OrthoDB" id="4161428at2759"/>